<proteinExistence type="predicted"/>
<evidence type="ECO:0000256" key="2">
    <source>
        <dbReference type="ARBA" id="ARBA00023315"/>
    </source>
</evidence>
<keyword evidence="5" id="KW-1185">Reference proteome</keyword>
<sequence length="194" mass="21994">MVQDVLHIHHKLSPGEEIIHIRPVQASDAEAYLALMRQLDQETTFMLLEPDERKGDLEELRTRFARQQEDMTSGILFVAEHGERLIGCLGAERGRVRRTAHSAHIFIGVLQAYGGKGIGTQLFLAVENWARSLHLHRLALDVHTHNKAGISLYSRRGFVIEGTLKDAYDVRGQFVDAYAMAKLFHEAEGQNWNK</sequence>
<dbReference type="PROSITE" id="PS51186">
    <property type="entry name" value="GNAT"/>
    <property type="match status" value="1"/>
</dbReference>
<dbReference type="PANTHER" id="PTHR43877:SF2">
    <property type="entry name" value="AMINOALKYLPHOSPHONATE N-ACETYLTRANSFERASE-RELATED"/>
    <property type="match status" value="1"/>
</dbReference>
<evidence type="ECO:0000313" key="5">
    <source>
        <dbReference type="Proteomes" id="UP000004508"/>
    </source>
</evidence>
<evidence type="ECO:0000313" key="4">
    <source>
        <dbReference type="EMBL" id="EFH85629.1"/>
    </source>
</evidence>
<dbReference type="OrthoDB" id="9773249at2"/>
<dbReference type="Gene3D" id="3.40.630.30">
    <property type="match status" value="1"/>
</dbReference>
<evidence type="ECO:0000256" key="1">
    <source>
        <dbReference type="ARBA" id="ARBA00022679"/>
    </source>
</evidence>
<dbReference type="PANTHER" id="PTHR43877">
    <property type="entry name" value="AMINOALKYLPHOSPHONATE N-ACETYLTRANSFERASE-RELATED-RELATED"/>
    <property type="match status" value="1"/>
</dbReference>
<dbReference type="RefSeq" id="WP_007909288.1">
    <property type="nucleotide sequence ID" value="NZ_ADVG01000002.1"/>
</dbReference>
<dbReference type="GO" id="GO:0016747">
    <property type="term" value="F:acyltransferase activity, transferring groups other than amino-acyl groups"/>
    <property type="evidence" value="ECO:0007669"/>
    <property type="project" value="InterPro"/>
</dbReference>
<dbReference type="STRING" id="485913.Krac_6856"/>
<name>D6TPL5_KTERA</name>
<dbReference type="InterPro" id="IPR016181">
    <property type="entry name" value="Acyl_CoA_acyltransferase"/>
</dbReference>
<gene>
    <name evidence="4" type="ORF">Krac_6856</name>
</gene>
<dbReference type="EMBL" id="ADVG01000002">
    <property type="protein sequence ID" value="EFH85629.1"/>
    <property type="molecule type" value="Genomic_DNA"/>
</dbReference>
<dbReference type="InterPro" id="IPR050832">
    <property type="entry name" value="Bact_Acetyltransf"/>
</dbReference>
<dbReference type="Pfam" id="PF00583">
    <property type="entry name" value="Acetyltransf_1"/>
    <property type="match status" value="1"/>
</dbReference>
<dbReference type="Proteomes" id="UP000004508">
    <property type="component" value="Unassembled WGS sequence"/>
</dbReference>
<keyword evidence="1 4" id="KW-0808">Transferase</keyword>
<keyword evidence="2" id="KW-0012">Acyltransferase</keyword>
<comment type="caution">
    <text evidence="4">The sequence shown here is derived from an EMBL/GenBank/DDBJ whole genome shotgun (WGS) entry which is preliminary data.</text>
</comment>
<evidence type="ECO:0000259" key="3">
    <source>
        <dbReference type="PROSITE" id="PS51186"/>
    </source>
</evidence>
<reference evidence="4 5" key="1">
    <citation type="journal article" date="2011" name="Stand. Genomic Sci.">
        <title>Non-contiguous finished genome sequence and contextual data of the filamentous soil bacterium Ktedonobacter racemifer type strain (SOSP1-21).</title>
        <authorList>
            <person name="Chang Y.J."/>
            <person name="Land M."/>
            <person name="Hauser L."/>
            <person name="Chertkov O."/>
            <person name="Del Rio T.G."/>
            <person name="Nolan M."/>
            <person name="Copeland A."/>
            <person name="Tice H."/>
            <person name="Cheng J.F."/>
            <person name="Lucas S."/>
            <person name="Han C."/>
            <person name="Goodwin L."/>
            <person name="Pitluck S."/>
            <person name="Ivanova N."/>
            <person name="Ovchinikova G."/>
            <person name="Pati A."/>
            <person name="Chen A."/>
            <person name="Palaniappan K."/>
            <person name="Mavromatis K."/>
            <person name="Liolios K."/>
            <person name="Brettin T."/>
            <person name="Fiebig A."/>
            <person name="Rohde M."/>
            <person name="Abt B."/>
            <person name="Goker M."/>
            <person name="Detter J.C."/>
            <person name="Woyke T."/>
            <person name="Bristow J."/>
            <person name="Eisen J.A."/>
            <person name="Markowitz V."/>
            <person name="Hugenholtz P."/>
            <person name="Kyrpides N.C."/>
            <person name="Klenk H.P."/>
            <person name="Lapidus A."/>
        </authorList>
    </citation>
    <scope>NUCLEOTIDE SEQUENCE [LARGE SCALE GENOMIC DNA]</scope>
    <source>
        <strain evidence="5">DSM 44963</strain>
    </source>
</reference>
<protein>
    <submittedName>
        <fullName evidence="4">GCN5-related N-acetyltransferase</fullName>
    </submittedName>
</protein>
<dbReference type="CDD" id="cd04301">
    <property type="entry name" value="NAT_SF"/>
    <property type="match status" value="1"/>
</dbReference>
<dbReference type="AlphaFoldDB" id="D6TPL5"/>
<accession>D6TPL5</accession>
<feature type="domain" description="N-acetyltransferase" evidence="3">
    <location>
        <begin position="19"/>
        <end position="185"/>
    </location>
</feature>
<dbReference type="InParanoid" id="D6TPL5"/>
<dbReference type="InterPro" id="IPR000182">
    <property type="entry name" value="GNAT_dom"/>
</dbReference>
<dbReference type="eggNOG" id="COG0456">
    <property type="taxonomic scope" value="Bacteria"/>
</dbReference>
<organism evidence="4 5">
    <name type="scientific">Ktedonobacter racemifer DSM 44963</name>
    <dbReference type="NCBI Taxonomy" id="485913"/>
    <lineage>
        <taxon>Bacteria</taxon>
        <taxon>Bacillati</taxon>
        <taxon>Chloroflexota</taxon>
        <taxon>Ktedonobacteria</taxon>
        <taxon>Ktedonobacterales</taxon>
        <taxon>Ktedonobacteraceae</taxon>
        <taxon>Ktedonobacter</taxon>
    </lineage>
</organism>
<dbReference type="SUPFAM" id="SSF55729">
    <property type="entry name" value="Acyl-CoA N-acyltransferases (Nat)"/>
    <property type="match status" value="1"/>
</dbReference>